<feature type="region of interest" description="Disordered" evidence="3">
    <location>
        <begin position="183"/>
        <end position="215"/>
    </location>
</feature>
<dbReference type="SMART" id="SM00353">
    <property type="entry name" value="HLH"/>
    <property type="match status" value="1"/>
</dbReference>
<sequence>MDKATDIIRLNDPNVLTFSFRQTEFITVTTYQNPQFAQLKEALRIHIADSCGDLNSQPRILPEEKQTDEKPKLSNDDCVKETIAAFQKNLLKDLDLMKYRQVIHPVLQEVGLKMTLLDPALSIDLQYLGVCLPIPPPGTDVEPQTRTLPPSQGGSSTFLSRTGKTTDVTQIKGWREKFTSSMTLPISESGPEAPTGPQLSGSTPQLGVPSSEPQKKNLSAFCSDMLDEYLENEGKLIDERAASFSQPPVETPVYKLPKISSSYVRTLDHIQTNKTTVSPASDLISGFIPPSKRPRLSETKIDRRTEKKLRGPKRNKSKPALSESSPCVLQQPVVLTPGGLSQPIKSVKQPPVARRRKLKHITSSHILSHSRSIAVVSDMHRDLAPVESDSELEQTSGPSVNAGKRESQPTVTRALLRQKELENGVVWEGCDPTSITKERAAIALTSLFTQTGFVSEDPTAPVQLPQKRALPCQNDFCRLGCVCSSLSYNPRISHCGRPSCMFGCSCLKQKEVTEATQVIEDWQKEATVETQPVQDIQKEVTEETQLVEDWEKEVLEEEQLVEDWQKEVIEETDVLEDWQKEVKKSEMKEESQCHSKYKDERQERSAKMKSNKKKNEGIALPSLKKVSSAGYLPANRKHPGGTDHLIQVNGKLYPLANIHVDGMGASHPANHLVTFLTGHVGSQSQSYVSSKAPNSGPAPITALSASSDPAASTPTITTTSTPPSVTQHTFTTSPTALQAKNLVFQTSALSVGAGPAKDAPVMLVRVAPSQIPQEVPARLLSSQQMVLQPVQTAPSAQYYRQADGKLVQLIAINQLRPIKSKFVVQGGTSSSSSALSTLCLKTPAVTTTRKSPTGTTGTLSSSSSSSVPYSSCPYSFYSPSSLSSIPSSNTSSSTSLPSTFVSVAKQGGRTFKLQTSSSSKDSPQVTVPLAQMGEVPDRRPPPQDLTKEVKLPGHAVVQHTSASPQTQPPAESPIPEELPPPTLSPSPERPNQNEDLAVNLVDLDIICVDDDTEGFVTIPRPVEVVNLVSSSETENSSDTDTDEEEKSPDCNRHHHNMMEKMRRWQLRSHFSDLQKEVGQSPKMSKVFTLTKAVSLIQKLRRTERTLKRKKGYLKKRRDTFLSILASSEEQTGPVLENSDPSHYTNIISSDEEKSTNAEPTQTSFTEVPQEIQVLQRDGSPTQLSPKRHVQMEPSGLENMQLSLTKPELEDRPAASESAEGGACADSPVASPDQVCVTLAPPSQAMGLSNSGEEKTPVIKRHRTIPIILSRAKKASQQVPLNRKDPEGDSQAPAEVPSLPAKALPEKPVLHLSPVAAETMYLRAAPPPPPPPNASASSHLGPLGLMLFSS</sequence>
<reference evidence="6" key="2">
    <citation type="submission" date="2016-06" db="EMBL/GenBank/DDBJ databases">
        <title>The genome of a short-lived fish provides insights into sex chromosome evolution and the genetic control of aging.</title>
        <authorList>
            <person name="Reichwald K."/>
            <person name="Felder M."/>
            <person name="Petzold A."/>
            <person name="Koch P."/>
            <person name="Groth M."/>
            <person name="Platzer M."/>
        </authorList>
    </citation>
    <scope>NUCLEOTIDE SEQUENCE</scope>
    <source>
        <tissue evidence="6">Brain</tissue>
    </source>
</reference>
<evidence type="ECO:0000259" key="5">
    <source>
        <dbReference type="PROSITE" id="PS50888"/>
    </source>
</evidence>
<comment type="subcellular location">
    <subcellularLocation>
        <location evidence="1">Nucleus</location>
    </subcellularLocation>
</comment>
<feature type="region of interest" description="Disordered" evidence="3">
    <location>
        <begin position="1320"/>
        <end position="1340"/>
    </location>
</feature>
<dbReference type="GO" id="GO:0005634">
    <property type="term" value="C:nucleus"/>
    <property type="evidence" value="ECO:0007669"/>
    <property type="project" value="UniProtKB-SubCell"/>
</dbReference>
<feature type="compositionally biased region" description="Polar residues" evidence="3">
    <location>
        <begin position="912"/>
        <end position="925"/>
    </location>
</feature>
<dbReference type="GO" id="GO:0003700">
    <property type="term" value="F:DNA-binding transcription factor activity"/>
    <property type="evidence" value="ECO:0007669"/>
    <property type="project" value="InterPro"/>
</dbReference>
<dbReference type="Gene3D" id="4.10.280.10">
    <property type="entry name" value="Helix-loop-helix DNA-binding domain"/>
    <property type="match status" value="1"/>
</dbReference>
<feature type="region of interest" description="Disordered" evidence="3">
    <location>
        <begin position="845"/>
        <end position="870"/>
    </location>
</feature>
<comment type="caution">
    <text evidence="1">Lacks conserved residue(s) required for the propagation of feature annotation.</text>
</comment>
<dbReference type="InterPro" id="IPR032060">
    <property type="entry name" value="MGA_dom"/>
</dbReference>
<feature type="region of interest" description="Disordered" evidence="3">
    <location>
        <begin position="138"/>
        <end position="162"/>
    </location>
</feature>
<accession>A0A1A8HQ42</accession>
<feature type="domain" description="BHLH" evidence="5">
    <location>
        <begin position="1050"/>
        <end position="1099"/>
    </location>
</feature>
<proteinExistence type="predicted"/>
<protein>
    <submittedName>
        <fullName evidence="6">MAX gene associated a</fullName>
    </submittedName>
</protein>
<dbReference type="InterPro" id="IPR046360">
    <property type="entry name" value="T-box_DNA-bd"/>
</dbReference>
<feature type="region of interest" description="Disordered" evidence="3">
    <location>
        <begin position="1027"/>
        <end position="1053"/>
    </location>
</feature>
<feature type="domain" description="T-box" evidence="4">
    <location>
        <begin position="1"/>
        <end position="40"/>
    </location>
</feature>
<feature type="coiled-coil region" evidence="2">
    <location>
        <begin position="533"/>
        <end position="581"/>
    </location>
</feature>
<feature type="region of interest" description="Disordered" evidence="3">
    <location>
        <begin position="685"/>
        <end position="729"/>
    </location>
</feature>
<feature type="compositionally biased region" description="Pro residues" evidence="3">
    <location>
        <begin position="966"/>
        <end position="988"/>
    </location>
</feature>
<feature type="compositionally biased region" description="Basic and acidic residues" evidence="3">
    <location>
        <begin position="935"/>
        <end position="951"/>
    </location>
</feature>
<feature type="region of interest" description="Disordered" evidence="3">
    <location>
        <begin position="583"/>
        <end position="620"/>
    </location>
</feature>
<dbReference type="Pfam" id="PF16059">
    <property type="entry name" value="MGA_dom"/>
    <property type="match status" value="1"/>
</dbReference>
<feature type="compositionally biased region" description="Polar residues" evidence="3">
    <location>
        <begin position="1156"/>
        <end position="1166"/>
    </location>
</feature>
<dbReference type="EMBL" id="HAED01000676">
    <property type="protein sequence ID" value="SBQ86521.1"/>
    <property type="molecule type" value="Transcribed_RNA"/>
</dbReference>
<dbReference type="InterPro" id="IPR036638">
    <property type="entry name" value="HLH_DNA-bd_sf"/>
</dbReference>
<dbReference type="GO" id="GO:0045893">
    <property type="term" value="P:positive regulation of DNA-templated transcription"/>
    <property type="evidence" value="ECO:0007669"/>
    <property type="project" value="InterPro"/>
</dbReference>
<organism evidence="6">
    <name type="scientific">Nothobranchius kuhntae</name>
    <name type="common">Beira killifish</name>
    <dbReference type="NCBI Taxonomy" id="321403"/>
    <lineage>
        <taxon>Eukaryota</taxon>
        <taxon>Metazoa</taxon>
        <taxon>Chordata</taxon>
        <taxon>Craniata</taxon>
        <taxon>Vertebrata</taxon>
        <taxon>Euteleostomi</taxon>
        <taxon>Actinopterygii</taxon>
        <taxon>Neopterygii</taxon>
        <taxon>Teleostei</taxon>
        <taxon>Neoteleostei</taxon>
        <taxon>Acanthomorphata</taxon>
        <taxon>Ovalentaria</taxon>
        <taxon>Atherinomorphae</taxon>
        <taxon>Cyprinodontiformes</taxon>
        <taxon>Nothobranchiidae</taxon>
        <taxon>Nothobranchius</taxon>
    </lineage>
</organism>
<feature type="compositionally biased region" description="Basic and acidic residues" evidence="3">
    <location>
        <begin position="583"/>
        <end position="606"/>
    </location>
</feature>
<dbReference type="PROSITE" id="PS50888">
    <property type="entry name" value="BHLH"/>
    <property type="match status" value="1"/>
</dbReference>
<dbReference type="Pfam" id="PF00010">
    <property type="entry name" value="HLH"/>
    <property type="match status" value="1"/>
</dbReference>
<feature type="compositionally biased region" description="Polar residues" evidence="3">
    <location>
        <begin position="1138"/>
        <end position="1148"/>
    </location>
</feature>
<dbReference type="SUPFAM" id="SSF47459">
    <property type="entry name" value="HLH, helix-loop-helix DNA-binding domain"/>
    <property type="match status" value="1"/>
</dbReference>
<feature type="compositionally biased region" description="Polar residues" evidence="3">
    <location>
        <begin position="142"/>
        <end position="162"/>
    </location>
</feature>
<evidence type="ECO:0000256" key="1">
    <source>
        <dbReference type="PROSITE-ProRule" id="PRU00201"/>
    </source>
</evidence>
<feature type="compositionally biased region" description="Basic and acidic residues" evidence="3">
    <location>
        <begin position="295"/>
        <end position="309"/>
    </location>
</feature>
<evidence type="ECO:0000256" key="3">
    <source>
        <dbReference type="SAM" id="MobiDB-lite"/>
    </source>
</evidence>
<keyword evidence="1" id="KW-0539">Nucleus</keyword>
<keyword evidence="1" id="KW-0238">DNA-binding</keyword>
<dbReference type="InterPro" id="IPR011598">
    <property type="entry name" value="bHLH_dom"/>
</dbReference>
<gene>
    <name evidence="6" type="primary">MGAA</name>
</gene>
<feature type="compositionally biased region" description="Low complexity" evidence="3">
    <location>
        <begin position="701"/>
        <end position="726"/>
    </location>
</feature>
<dbReference type="GO" id="GO:0003677">
    <property type="term" value="F:DNA binding"/>
    <property type="evidence" value="ECO:0007669"/>
    <property type="project" value="UniProtKB-UniRule"/>
</dbReference>
<evidence type="ECO:0000259" key="4">
    <source>
        <dbReference type="PROSITE" id="PS50252"/>
    </source>
</evidence>
<dbReference type="Gene3D" id="2.60.40.820">
    <property type="entry name" value="Transcription factor, T-box"/>
    <property type="match status" value="1"/>
</dbReference>
<feature type="region of interest" description="Disordered" evidence="3">
    <location>
        <begin position="1129"/>
        <end position="1228"/>
    </location>
</feature>
<feature type="region of interest" description="Disordered" evidence="3">
    <location>
        <begin position="280"/>
        <end position="328"/>
    </location>
</feature>
<evidence type="ECO:0000313" key="6">
    <source>
        <dbReference type="EMBL" id="SBQ86521.1"/>
    </source>
</evidence>
<dbReference type="PROSITE" id="PS50252">
    <property type="entry name" value="TBOX_3"/>
    <property type="match status" value="1"/>
</dbReference>
<dbReference type="GO" id="GO:0046983">
    <property type="term" value="F:protein dimerization activity"/>
    <property type="evidence" value="ECO:0007669"/>
    <property type="project" value="InterPro"/>
</dbReference>
<feature type="region of interest" description="Disordered" evidence="3">
    <location>
        <begin position="384"/>
        <end position="409"/>
    </location>
</feature>
<feature type="region of interest" description="Disordered" evidence="3">
    <location>
        <begin position="1269"/>
        <end position="1304"/>
    </location>
</feature>
<dbReference type="InterPro" id="IPR036960">
    <property type="entry name" value="T-box_sf"/>
</dbReference>
<evidence type="ECO:0000256" key="2">
    <source>
        <dbReference type="SAM" id="Coils"/>
    </source>
</evidence>
<feature type="compositionally biased region" description="Acidic residues" evidence="3">
    <location>
        <begin position="1035"/>
        <end position="1046"/>
    </location>
</feature>
<reference evidence="6" key="1">
    <citation type="submission" date="2016-05" db="EMBL/GenBank/DDBJ databases">
        <authorList>
            <person name="Lavstsen T."/>
            <person name="Jespersen J.S."/>
        </authorList>
    </citation>
    <scope>NUCLEOTIDE SEQUENCE</scope>
    <source>
        <tissue evidence="6">Brain</tissue>
    </source>
</reference>
<feature type="region of interest" description="Disordered" evidence="3">
    <location>
        <begin position="911"/>
        <end position="993"/>
    </location>
</feature>
<keyword evidence="2" id="KW-0175">Coiled coil</keyword>
<name>A0A1A8HQ42_NOTKU</name>